<proteinExistence type="predicted"/>
<reference evidence="6" key="1">
    <citation type="journal article" date="2020" name="ISME J.">
        <title>Comparative genomics reveals insights into cyanobacterial evolution and habitat adaptation.</title>
        <authorList>
            <person name="Chen M.Y."/>
            <person name="Teng W.K."/>
            <person name="Zhao L."/>
            <person name="Hu C.X."/>
            <person name="Zhou Y.K."/>
            <person name="Han B.P."/>
            <person name="Song L.R."/>
            <person name="Shu W.S."/>
        </authorList>
    </citation>
    <scope>NUCLEOTIDE SEQUENCE [LARGE SCALE GENOMIC DNA]</scope>
    <source>
        <strain evidence="6">FACHB-251</strain>
    </source>
</reference>
<dbReference type="Gene3D" id="3.60.40.10">
    <property type="entry name" value="PPM-type phosphatase domain"/>
    <property type="match status" value="1"/>
</dbReference>
<dbReference type="InterPro" id="IPR052016">
    <property type="entry name" value="Bact_Sigma-Reg"/>
</dbReference>
<dbReference type="RefSeq" id="WP_190558231.1">
    <property type="nucleotide sequence ID" value="NZ_JACJQU010000002.1"/>
</dbReference>
<dbReference type="PANTHER" id="PTHR43156">
    <property type="entry name" value="STAGE II SPORULATION PROTEIN E-RELATED"/>
    <property type="match status" value="1"/>
</dbReference>
<evidence type="ECO:0000256" key="1">
    <source>
        <dbReference type="ARBA" id="ARBA00022801"/>
    </source>
</evidence>
<dbReference type="SUPFAM" id="SSF81606">
    <property type="entry name" value="PP2C-like"/>
    <property type="match status" value="1"/>
</dbReference>
<evidence type="ECO:0000259" key="4">
    <source>
        <dbReference type="SMART" id="SM00331"/>
    </source>
</evidence>
<dbReference type="Pfam" id="PF01590">
    <property type="entry name" value="GAF"/>
    <property type="match status" value="1"/>
</dbReference>
<dbReference type="InterPro" id="IPR036457">
    <property type="entry name" value="PPM-type-like_dom_sf"/>
</dbReference>
<evidence type="ECO:0000313" key="6">
    <source>
        <dbReference type="Proteomes" id="UP000662185"/>
    </source>
</evidence>
<dbReference type="Gene3D" id="3.30.450.40">
    <property type="match status" value="1"/>
</dbReference>
<dbReference type="GO" id="GO:0016791">
    <property type="term" value="F:phosphatase activity"/>
    <property type="evidence" value="ECO:0007669"/>
    <property type="project" value="TreeGrafter"/>
</dbReference>
<dbReference type="EMBL" id="JACJQU010000002">
    <property type="protein sequence ID" value="MBD2293157.1"/>
    <property type="molecule type" value="Genomic_DNA"/>
</dbReference>
<feature type="domain" description="PPM-type phosphatase" evidence="4">
    <location>
        <begin position="230"/>
        <end position="476"/>
    </location>
</feature>
<gene>
    <name evidence="5" type="ORF">H6G06_06575</name>
</gene>
<dbReference type="InterPro" id="IPR001932">
    <property type="entry name" value="PPM-type_phosphatase-like_dom"/>
</dbReference>
<protein>
    <submittedName>
        <fullName evidence="5">SpoIIE family protein phosphatase</fullName>
    </submittedName>
</protein>
<dbReference type="Proteomes" id="UP000662185">
    <property type="component" value="Unassembled WGS sequence"/>
</dbReference>
<feature type="coiled-coil region" evidence="2">
    <location>
        <begin position="8"/>
        <end position="35"/>
    </location>
</feature>
<organism evidence="5 6">
    <name type="scientific">Anabaena sphaerica FACHB-251</name>
    <dbReference type="NCBI Taxonomy" id="2692883"/>
    <lineage>
        <taxon>Bacteria</taxon>
        <taxon>Bacillati</taxon>
        <taxon>Cyanobacteriota</taxon>
        <taxon>Cyanophyceae</taxon>
        <taxon>Nostocales</taxon>
        <taxon>Nostocaceae</taxon>
        <taxon>Anabaena</taxon>
    </lineage>
</organism>
<dbReference type="InterPro" id="IPR029016">
    <property type="entry name" value="GAF-like_dom_sf"/>
</dbReference>
<sequence>MNFNNQAQTVDYEELESLRREVAELRNEEAVFKAQSHLLEKLVSMARSSTEGEVLKAALQTTLDVATDQTNSEKGSLFLLEPSGKVADAILSRAEVTPEQRKNLIGNVLDKGLAGWVIRNRELGLIIDTENDDRWLTLPNQPYNVRSALAVPIIRGEELLGIITLLHCQPGHFSQETANLMLLTADQMALVLENARLYSKLDKYSKALDAELEKGRQIQIDFLPYQLVKLPNWEIAACFHPARQVAGDFYDTFDLPNNHVGLVIADVCDKGVGAALFMALMRSLIRVFSSETQLRGTANQVLEENQPTSGWIGESISTNLAHVKALQAVSRTNEYVAKNHWQMSMFATMFFGVLEPETGILTYINGGHEPLFILNESGVKKILKSTGPAVGMMPGMKFKIEQVQLELGDILIGYTDGVTEGKNPEGKLFTDKRLRDILEQPSTSASDLLNSIKTNLFDFTADAPQFDDITMLCVRRK</sequence>
<dbReference type="SMART" id="SM00065">
    <property type="entry name" value="GAF"/>
    <property type="match status" value="1"/>
</dbReference>
<comment type="caution">
    <text evidence="5">The sequence shown here is derived from an EMBL/GenBank/DDBJ whole genome shotgun (WGS) entry which is preliminary data.</text>
</comment>
<feature type="domain" description="GAF" evidence="3">
    <location>
        <begin position="54"/>
        <end position="202"/>
    </location>
</feature>
<evidence type="ECO:0000259" key="3">
    <source>
        <dbReference type="SMART" id="SM00065"/>
    </source>
</evidence>
<keyword evidence="1" id="KW-0378">Hydrolase</keyword>
<dbReference type="PANTHER" id="PTHR43156:SF2">
    <property type="entry name" value="STAGE II SPORULATION PROTEIN E"/>
    <property type="match status" value="1"/>
</dbReference>
<accession>A0A926WEW5</accession>
<dbReference type="SUPFAM" id="SSF55781">
    <property type="entry name" value="GAF domain-like"/>
    <property type="match status" value="1"/>
</dbReference>
<keyword evidence="6" id="KW-1185">Reference proteome</keyword>
<dbReference type="SMART" id="SM00331">
    <property type="entry name" value="PP2C_SIG"/>
    <property type="match status" value="1"/>
</dbReference>
<keyword evidence="2" id="KW-0175">Coiled coil</keyword>
<evidence type="ECO:0000313" key="5">
    <source>
        <dbReference type="EMBL" id="MBD2293157.1"/>
    </source>
</evidence>
<evidence type="ECO:0000256" key="2">
    <source>
        <dbReference type="SAM" id="Coils"/>
    </source>
</evidence>
<dbReference type="InterPro" id="IPR003018">
    <property type="entry name" value="GAF"/>
</dbReference>
<dbReference type="AlphaFoldDB" id="A0A926WEW5"/>
<dbReference type="Pfam" id="PF07228">
    <property type="entry name" value="SpoIIE"/>
    <property type="match status" value="1"/>
</dbReference>
<name>A0A926WEW5_9NOST</name>